<dbReference type="AlphaFoldDB" id="D5P657"/>
<protein>
    <submittedName>
        <fullName evidence="2">Uncharacterized protein</fullName>
    </submittedName>
</protein>
<evidence type="ECO:0000256" key="1">
    <source>
        <dbReference type="SAM" id="MobiDB-lite"/>
    </source>
</evidence>
<keyword evidence="3" id="KW-1185">Reference proteome</keyword>
<dbReference type="eggNOG" id="ENOG5032CCD">
    <property type="taxonomic scope" value="Bacteria"/>
</dbReference>
<dbReference type="Proteomes" id="UP000003653">
    <property type="component" value="Unassembled WGS sequence"/>
</dbReference>
<sequence>MTAILTPARPVLETALRAGLRWLYATEQPADALVERRGAKIATADRALRFVPVSGDGNPLIVVDLLTVHWGVGASSPPLNALPPNELPVLASELARLGIPICALHYHGITGTISLDAPVHPSLQAAVLCYDRGCPWHHTQVCEAPIRDGGMACSWHTDGHRRAIWPTLQPSPPPGTETAAGCRQFSASERQP</sequence>
<accession>D5P657</accession>
<evidence type="ECO:0000313" key="2">
    <source>
        <dbReference type="EMBL" id="EFG78444.1"/>
    </source>
</evidence>
<name>D5P657_9MYCO</name>
<comment type="caution">
    <text evidence="2">The sequence shown here is derived from an EMBL/GenBank/DDBJ whole genome shotgun (WGS) entry which is preliminary data.</text>
</comment>
<dbReference type="EMBL" id="ADNV01000120">
    <property type="protein sequence ID" value="EFG78444.1"/>
    <property type="molecule type" value="Genomic_DNA"/>
</dbReference>
<proteinExistence type="predicted"/>
<gene>
    <name evidence="2" type="ORF">HMPREF0591_1651</name>
</gene>
<dbReference type="HOGENOM" id="CLU_1433785_0_0_11"/>
<dbReference type="RefSeq" id="WP_007170672.1">
    <property type="nucleotide sequence ID" value="NZ_GG770556.1"/>
</dbReference>
<feature type="region of interest" description="Disordered" evidence="1">
    <location>
        <begin position="169"/>
        <end position="192"/>
    </location>
</feature>
<reference evidence="2 3" key="1">
    <citation type="submission" date="2010-04" db="EMBL/GenBank/DDBJ databases">
        <authorList>
            <person name="Muzny D."/>
            <person name="Qin X."/>
            <person name="Deng J."/>
            <person name="Jiang H."/>
            <person name="Liu Y."/>
            <person name="Qu J."/>
            <person name="Song X.-Z."/>
            <person name="Zhang L."/>
            <person name="Thornton R."/>
            <person name="Coyle M."/>
            <person name="Francisco L."/>
            <person name="Jackson L."/>
            <person name="Javaid M."/>
            <person name="Korchina V."/>
            <person name="Kovar C."/>
            <person name="Mata R."/>
            <person name="Mathew T."/>
            <person name="Ngo R."/>
            <person name="Nguyen L."/>
            <person name="Nguyen N."/>
            <person name="Okwuonu G."/>
            <person name="Ongeri F."/>
            <person name="Pham C."/>
            <person name="Simmons D."/>
            <person name="Wilczek-Boney K."/>
            <person name="Hale W."/>
            <person name="Jakkamsetti A."/>
            <person name="Pham P."/>
            <person name="Ruth R."/>
            <person name="San Lucas F."/>
            <person name="Warren J."/>
            <person name="Zhang J."/>
            <person name="Zhao Z."/>
            <person name="Zhou C."/>
            <person name="Zhu D."/>
            <person name="Lee S."/>
            <person name="Bess C."/>
            <person name="Blankenburg K."/>
            <person name="Forbes L."/>
            <person name="Fu Q."/>
            <person name="Gubbala S."/>
            <person name="Hirani K."/>
            <person name="Jayaseelan J.C."/>
            <person name="Lara F."/>
            <person name="Munidasa M."/>
            <person name="Palculict T."/>
            <person name="Patil S."/>
            <person name="Pu L.-L."/>
            <person name="Saada N."/>
            <person name="Tang L."/>
            <person name="Weissenberger G."/>
            <person name="Zhu Y."/>
            <person name="Hemphill L."/>
            <person name="Shang Y."/>
            <person name="Youmans B."/>
            <person name="Ayvaz T."/>
            <person name="Ross M."/>
            <person name="Santibanez J."/>
            <person name="Aqrawi P."/>
            <person name="Gross S."/>
            <person name="Joshi V."/>
            <person name="Fowler G."/>
            <person name="Nazareth L."/>
            <person name="Reid J."/>
            <person name="Worley K."/>
            <person name="Petrosino J."/>
            <person name="Highlander S."/>
            <person name="Gibbs R."/>
        </authorList>
    </citation>
    <scope>NUCLEOTIDE SEQUENCE [LARGE SCALE GENOMIC DNA]</scope>
    <source>
        <strain evidence="2 3">ATCC BAA-614</strain>
    </source>
</reference>
<organism evidence="2 3">
    <name type="scientific">Mycobacterium parascrofulaceum ATCC BAA-614</name>
    <dbReference type="NCBI Taxonomy" id="525368"/>
    <lineage>
        <taxon>Bacteria</taxon>
        <taxon>Bacillati</taxon>
        <taxon>Actinomycetota</taxon>
        <taxon>Actinomycetes</taxon>
        <taxon>Mycobacteriales</taxon>
        <taxon>Mycobacteriaceae</taxon>
        <taxon>Mycobacterium</taxon>
        <taxon>Mycobacterium simiae complex</taxon>
    </lineage>
</organism>
<evidence type="ECO:0000313" key="3">
    <source>
        <dbReference type="Proteomes" id="UP000003653"/>
    </source>
</evidence>